<sequence length="513" mass="58896">MRFVTIVRSMIGRPDAVASHEVTPPKPTPQALDGGADTNSSQHEGKKRSWRLGFHLRHNSGHGEESPKAKVKSQSVEPTVDVLSQNQWIDNDVQVNKLQNGCHVISPLADHDASRSYESERRGLCDYNNHKLRRIDIAPDETAEDERLAFFDLVAHLALEGHDYCVNLCLKLVDQARIAKEIPGYDPVYTCKKFSVPISDIRPIEWRRVNRAVEIFKLNSLAERKVLHESDAELIILQLFPQEGRKVLRLACFEILLDTLVQSENLTHARAQRLFDLAPTLEEFLRLPNKTRPHAPLYALPEFEQLQMEFGPRSDEFSVSRYKALVQLVEAAAYKRHDWEGIHYSDPVATLKQYYDAFEQNRQGLPVTEGILPYARDWTFAEQHVLRRGYLVTRLAEAINDFSLFKIIRGSLVGIPGQPINDLFDLQGTLYARAADSGLRISDIPKILILHPERDSDTLVIEKEARIYSGLLADSWRFEEEEQDRLADIERAKVGFRKHKRSEMAWHKKLFKR</sequence>
<dbReference type="Proteomes" id="UP000193144">
    <property type="component" value="Unassembled WGS sequence"/>
</dbReference>
<comment type="caution">
    <text evidence="2">The sequence shown here is derived from an EMBL/GenBank/DDBJ whole genome shotgun (WGS) entry which is preliminary data.</text>
</comment>
<organism evidence="2 3">
    <name type="scientific">Clohesyomyces aquaticus</name>
    <dbReference type="NCBI Taxonomy" id="1231657"/>
    <lineage>
        <taxon>Eukaryota</taxon>
        <taxon>Fungi</taxon>
        <taxon>Dikarya</taxon>
        <taxon>Ascomycota</taxon>
        <taxon>Pezizomycotina</taxon>
        <taxon>Dothideomycetes</taxon>
        <taxon>Pleosporomycetidae</taxon>
        <taxon>Pleosporales</taxon>
        <taxon>Lindgomycetaceae</taxon>
        <taxon>Clohesyomyces</taxon>
    </lineage>
</organism>
<gene>
    <name evidence="2" type="ORF">BCR34DRAFT_618216</name>
</gene>
<reference evidence="2 3" key="1">
    <citation type="submission" date="2016-07" db="EMBL/GenBank/DDBJ databases">
        <title>Pervasive Adenine N6-methylation of Active Genes in Fungi.</title>
        <authorList>
            <consortium name="DOE Joint Genome Institute"/>
            <person name="Mondo S.J."/>
            <person name="Dannebaum R.O."/>
            <person name="Kuo R.C."/>
            <person name="Labutti K."/>
            <person name="Haridas S."/>
            <person name="Kuo A."/>
            <person name="Salamov A."/>
            <person name="Ahrendt S.R."/>
            <person name="Lipzen A."/>
            <person name="Sullivan W."/>
            <person name="Andreopoulos W.B."/>
            <person name="Clum A."/>
            <person name="Lindquist E."/>
            <person name="Daum C."/>
            <person name="Ramamoorthy G.K."/>
            <person name="Gryganskyi A."/>
            <person name="Culley D."/>
            <person name="Magnuson J.K."/>
            <person name="James T.Y."/>
            <person name="O'Malley M.A."/>
            <person name="Stajich J.E."/>
            <person name="Spatafora J.W."/>
            <person name="Visel A."/>
            <person name="Grigoriev I.V."/>
        </authorList>
    </citation>
    <scope>NUCLEOTIDE SEQUENCE [LARGE SCALE GENOMIC DNA]</scope>
    <source>
        <strain evidence="2 3">CBS 115471</strain>
    </source>
</reference>
<evidence type="ECO:0000313" key="3">
    <source>
        <dbReference type="Proteomes" id="UP000193144"/>
    </source>
</evidence>
<evidence type="ECO:0000313" key="2">
    <source>
        <dbReference type="EMBL" id="ORY01808.1"/>
    </source>
</evidence>
<keyword evidence="3" id="KW-1185">Reference proteome</keyword>
<dbReference type="EMBL" id="MCFA01000165">
    <property type="protein sequence ID" value="ORY01808.1"/>
    <property type="molecule type" value="Genomic_DNA"/>
</dbReference>
<evidence type="ECO:0000256" key="1">
    <source>
        <dbReference type="SAM" id="MobiDB-lite"/>
    </source>
</evidence>
<feature type="region of interest" description="Disordered" evidence="1">
    <location>
        <begin position="15"/>
        <end position="47"/>
    </location>
</feature>
<name>A0A1Y1YUU7_9PLEO</name>
<proteinExistence type="predicted"/>
<protein>
    <submittedName>
        <fullName evidence="2">Uncharacterized protein</fullName>
    </submittedName>
</protein>
<dbReference type="AlphaFoldDB" id="A0A1Y1YUU7"/>
<accession>A0A1Y1YUU7</accession>
<dbReference type="OrthoDB" id="3693677at2759"/>